<dbReference type="GO" id="GO:0009279">
    <property type="term" value="C:cell outer membrane"/>
    <property type="evidence" value="ECO:0007669"/>
    <property type="project" value="TreeGrafter"/>
</dbReference>
<keyword evidence="4" id="KW-0732">Signal</keyword>
<dbReference type="InterPro" id="IPR050498">
    <property type="entry name" value="Ycf3"/>
</dbReference>
<comment type="caution">
    <text evidence="5">The sequence shown here is derived from an EMBL/GenBank/DDBJ whole genome shotgun (WGS) entry which is preliminary data.</text>
</comment>
<feature type="repeat" description="TPR" evidence="3">
    <location>
        <begin position="131"/>
        <end position="164"/>
    </location>
</feature>
<dbReference type="PANTHER" id="PTHR44858">
    <property type="entry name" value="TETRATRICOPEPTIDE REPEAT PROTEIN 6"/>
    <property type="match status" value="1"/>
</dbReference>
<name>A0A846H4S9_9CYAN</name>
<keyword evidence="2 3" id="KW-0802">TPR repeat</keyword>
<feature type="repeat" description="TPR" evidence="3">
    <location>
        <begin position="30"/>
        <end position="63"/>
    </location>
</feature>
<organism evidence="5 6">
    <name type="scientific">Hassallia byssoidea VB512170</name>
    <dbReference type="NCBI Taxonomy" id="1304833"/>
    <lineage>
        <taxon>Bacteria</taxon>
        <taxon>Bacillati</taxon>
        <taxon>Cyanobacteriota</taxon>
        <taxon>Cyanophyceae</taxon>
        <taxon>Nostocales</taxon>
        <taxon>Tolypothrichaceae</taxon>
        <taxon>Hassallia</taxon>
    </lineage>
</organism>
<dbReference type="SUPFAM" id="SSF48452">
    <property type="entry name" value="TPR-like"/>
    <property type="match status" value="1"/>
</dbReference>
<dbReference type="EMBL" id="JTCM02000010">
    <property type="protein sequence ID" value="NEU72372.1"/>
    <property type="molecule type" value="Genomic_DNA"/>
</dbReference>
<dbReference type="Pfam" id="PF13181">
    <property type="entry name" value="TPR_8"/>
    <property type="match status" value="1"/>
</dbReference>
<dbReference type="InterPro" id="IPR019734">
    <property type="entry name" value="TPR_rpt"/>
</dbReference>
<evidence type="ECO:0000313" key="6">
    <source>
        <dbReference type="Proteomes" id="UP000031549"/>
    </source>
</evidence>
<protein>
    <submittedName>
        <fullName evidence="5">Tetratricopeptide repeat protein</fullName>
    </submittedName>
</protein>
<evidence type="ECO:0000256" key="4">
    <source>
        <dbReference type="SAM" id="SignalP"/>
    </source>
</evidence>
<dbReference type="PANTHER" id="PTHR44858:SF1">
    <property type="entry name" value="UDP-N-ACETYLGLUCOSAMINE--PEPTIDE N-ACETYLGLUCOSAMINYLTRANSFERASE SPINDLY-RELATED"/>
    <property type="match status" value="1"/>
</dbReference>
<feature type="signal peptide" evidence="4">
    <location>
        <begin position="1"/>
        <end position="26"/>
    </location>
</feature>
<dbReference type="GO" id="GO:0046813">
    <property type="term" value="P:receptor-mediated virion attachment to host cell"/>
    <property type="evidence" value="ECO:0007669"/>
    <property type="project" value="TreeGrafter"/>
</dbReference>
<dbReference type="AlphaFoldDB" id="A0A846H4S9"/>
<evidence type="ECO:0000256" key="1">
    <source>
        <dbReference type="ARBA" id="ARBA00022737"/>
    </source>
</evidence>
<accession>A0A846H4S9</accession>
<dbReference type="RefSeq" id="WP_039739208.1">
    <property type="nucleotide sequence ID" value="NZ_JTCM02000010.1"/>
</dbReference>
<dbReference type="InterPro" id="IPR011990">
    <property type="entry name" value="TPR-like_helical_dom_sf"/>
</dbReference>
<dbReference type="Pfam" id="PF13414">
    <property type="entry name" value="TPR_11"/>
    <property type="match status" value="1"/>
</dbReference>
<dbReference type="PROSITE" id="PS50005">
    <property type="entry name" value="TPR"/>
    <property type="match status" value="5"/>
</dbReference>
<gene>
    <name evidence="5" type="ORF">PI95_007235</name>
</gene>
<proteinExistence type="predicted"/>
<dbReference type="Proteomes" id="UP000031549">
    <property type="component" value="Unassembled WGS sequence"/>
</dbReference>
<dbReference type="Pfam" id="PF13432">
    <property type="entry name" value="TPR_16"/>
    <property type="match status" value="1"/>
</dbReference>
<feature type="repeat" description="TPR" evidence="3">
    <location>
        <begin position="170"/>
        <end position="203"/>
    </location>
</feature>
<reference evidence="5 6" key="1">
    <citation type="journal article" date="2015" name="Genome Announc.">
        <title>Draft Genome Sequence of Cyanobacterium Hassallia byssoidea Strain VB512170, Isolated from Monuments in India.</title>
        <authorList>
            <person name="Singh D."/>
            <person name="Chandrababunaidu M.M."/>
            <person name="Panda A."/>
            <person name="Sen D."/>
            <person name="Bhattacharyya S."/>
            <person name="Adhikary S.P."/>
            <person name="Tripathy S."/>
        </authorList>
    </citation>
    <scope>NUCLEOTIDE SEQUENCE [LARGE SCALE GENOMIC DNA]</scope>
    <source>
        <strain evidence="5 6">VB512170</strain>
    </source>
</reference>
<evidence type="ECO:0000313" key="5">
    <source>
        <dbReference type="EMBL" id="NEU72372.1"/>
    </source>
</evidence>
<evidence type="ECO:0000256" key="2">
    <source>
        <dbReference type="ARBA" id="ARBA00022803"/>
    </source>
</evidence>
<keyword evidence="1" id="KW-0677">Repeat</keyword>
<keyword evidence="6" id="KW-1185">Reference proteome</keyword>
<feature type="repeat" description="TPR" evidence="3">
    <location>
        <begin position="204"/>
        <end position="237"/>
    </location>
</feature>
<dbReference type="SMART" id="SM00028">
    <property type="entry name" value="TPR"/>
    <property type="match status" value="7"/>
</dbReference>
<sequence>MNRCYRFIMSFMMAIALNFVTFSAEATPIATDFLKLGADKMQRGNYQEAIQDLTEAIQLESNFAFSYSDRCLAYLQLQDYHSAIACTKAINFALHNAKAYLIRGLAHYRQGNYLAAIADNSQAIALKPHDFRAYYNRGIATAMLGNQLQAIADYNKALSIIPQNFQSLQADIYNDRGLARLELADLQAAMLDFDKAIRLNANDDRAYFNRACACTRSGDILGAVRDFSEVIRLNPSNAQAYVNRGVARHWLGYHEAAIADLEQAARRFGKREKVAYQKTLDILKSVQQQIPSGAEIALL</sequence>
<feature type="chain" id="PRO_5032973485" evidence="4">
    <location>
        <begin position="27"/>
        <end position="299"/>
    </location>
</feature>
<feature type="repeat" description="TPR" evidence="3">
    <location>
        <begin position="97"/>
        <end position="130"/>
    </location>
</feature>
<evidence type="ECO:0000256" key="3">
    <source>
        <dbReference type="PROSITE-ProRule" id="PRU00339"/>
    </source>
</evidence>
<dbReference type="Gene3D" id="1.25.40.10">
    <property type="entry name" value="Tetratricopeptide repeat domain"/>
    <property type="match status" value="3"/>
</dbReference>